<proteinExistence type="predicted"/>
<dbReference type="GO" id="GO:0000155">
    <property type="term" value="F:phosphorelay sensor kinase activity"/>
    <property type="evidence" value="ECO:0007669"/>
    <property type="project" value="InterPro"/>
</dbReference>
<dbReference type="GO" id="GO:0005886">
    <property type="term" value="C:plasma membrane"/>
    <property type="evidence" value="ECO:0007669"/>
    <property type="project" value="TreeGrafter"/>
</dbReference>
<dbReference type="Proteomes" id="UP000620075">
    <property type="component" value="Unassembled WGS sequence"/>
</dbReference>
<keyword evidence="5" id="KW-0808">Transferase</keyword>
<organism evidence="13 14">
    <name type="scientific">Candidatus Dormiibacter inghamiae</name>
    <dbReference type="NCBI Taxonomy" id="3127013"/>
    <lineage>
        <taxon>Bacteria</taxon>
        <taxon>Bacillati</taxon>
        <taxon>Candidatus Dormiibacterota</taxon>
        <taxon>Candidatus Dormibacteria</taxon>
        <taxon>Candidatus Dormibacterales</taxon>
        <taxon>Candidatus Dormibacteraceae</taxon>
        <taxon>Candidatus Dormiibacter</taxon>
    </lineage>
</organism>
<comment type="subcellular location">
    <subcellularLocation>
        <location evidence="2">Membrane</location>
    </subcellularLocation>
</comment>
<feature type="transmembrane region" description="Helical" evidence="11">
    <location>
        <begin position="157"/>
        <end position="179"/>
    </location>
</feature>
<evidence type="ECO:0000256" key="9">
    <source>
        <dbReference type="ARBA" id="ARBA00023012"/>
    </source>
</evidence>
<evidence type="ECO:0000256" key="11">
    <source>
        <dbReference type="SAM" id="Phobius"/>
    </source>
</evidence>
<accession>A0A934KFL7</accession>
<dbReference type="Pfam" id="PF00512">
    <property type="entry name" value="HisKA"/>
    <property type="match status" value="1"/>
</dbReference>
<evidence type="ECO:0000256" key="6">
    <source>
        <dbReference type="ARBA" id="ARBA00022692"/>
    </source>
</evidence>
<dbReference type="PANTHER" id="PTHR45436">
    <property type="entry name" value="SENSOR HISTIDINE KINASE YKOH"/>
    <property type="match status" value="1"/>
</dbReference>
<dbReference type="SUPFAM" id="SSF47384">
    <property type="entry name" value="Homodimeric domain of signal transducing histidine kinase"/>
    <property type="match status" value="1"/>
</dbReference>
<feature type="domain" description="Histidine kinase" evidence="12">
    <location>
        <begin position="200"/>
        <end position="413"/>
    </location>
</feature>
<dbReference type="SUPFAM" id="SSF55874">
    <property type="entry name" value="ATPase domain of HSP90 chaperone/DNA topoisomerase II/histidine kinase"/>
    <property type="match status" value="1"/>
</dbReference>
<evidence type="ECO:0000256" key="2">
    <source>
        <dbReference type="ARBA" id="ARBA00004370"/>
    </source>
</evidence>
<dbReference type="EC" id="2.7.13.3" evidence="3"/>
<evidence type="ECO:0000256" key="3">
    <source>
        <dbReference type="ARBA" id="ARBA00012438"/>
    </source>
</evidence>
<dbReference type="PROSITE" id="PS50109">
    <property type="entry name" value="HIS_KIN"/>
    <property type="match status" value="1"/>
</dbReference>
<dbReference type="RefSeq" id="WP_338176412.1">
    <property type="nucleotide sequence ID" value="NZ_JAEKNQ010000013.1"/>
</dbReference>
<evidence type="ECO:0000256" key="4">
    <source>
        <dbReference type="ARBA" id="ARBA00022553"/>
    </source>
</evidence>
<protein>
    <recommendedName>
        <fullName evidence="3">histidine kinase</fullName>
        <ecNumber evidence="3">2.7.13.3</ecNumber>
    </recommendedName>
</protein>
<keyword evidence="4" id="KW-0597">Phosphoprotein</keyword>
<keyword evidence="9" id="KW-0902">Two-component regulatory system</keyword>
<dbReference type="InterPro" id="IPR050428">
    <property type="entry name" value="TCS_sensor_his_kinase"/>
</dbReference>
<evidence type="ECO:0000313" key="14">
    <source>
        <dbReference type="Proteomes" id="UP000620075"/>
    </source>
</evidence>
<gene>
    <name evidence="13" type="ORF">JF888_02305</name>
</gene>
<dbReference type="CDD" id="cd00082">
    <property type="entry name" value="HisKA"/>
    <property type="match status" value="1"/>
</dbReference>
<evidence type="ECO:0000259" key="12">
    <source>
        <dbReference type="PROSITE" id="PS50109"/>
    </source>
</evidence>
<evidence type="ECO:0000313" key="13">
    <source>
        <dbReference type="EMBL" id="MBJ7602023.1"/>
    </source>
</evidence>
<dbReference type="InterPro" id="IPR003594">
    <property type="entry name" value="HATPase_dom"/>
</dbReference>
<sequence length="437" mass="46013">MKPWRALRLSRVAVLSVRVALITTAIVALVYLGIAAGVVLIVQRNLTAQVDQQLQGSLGHLANEPHGDQGAFHPAAGVPPGGDRFGPPVLTWTIHSDGTVTSSDATADLPSQYRAVRDPQTITVGGSSIRVAGASIGADYVVAGMSMNSMEQARSELILAEAIVGPILLLVVFLGALTIGRRVGAPIEMARRRQMEFTADASHELRTPLSVIEATTTLALSRDRDPAWYRTGFERVHVESQRIRHLVEDLLWLARFDATRGQPNAEPVDIAVLAEQATARFAARAEARGLTLSLHSGAESAVISAPPEWLDRLLGILLDNACKYSGENGTVTVAVGSEGSRVRVSVDDSGPGIPAGEREHIFDRFRRATEQPGGAGLGLAIADAVVHATNGRWALGTSAAGGASMSVSWPRSLAGTLGAARSTAEGAQRRPAALPGE</sequence>
<dbReference type="PRINTS" id="PR00344">
    <property type="entry name" value="BCTRLSENSOR"/>
</dbReference>
<dbReference type="InterPro" id="IPR004358">
    <property type="entry name" value="Sig_transdc_His_kin-like_C"/>
</dbReference>
<dbReference type="PANTHER" id="PTHR45436:SF5">
    <property type="entry name" value="SENSOR HISTIDINE KINASE TRCS"/>
    <property type="match status" value="1"/>
</dbReference>
<dbReference type="InterPro" id="IPR003661">
    <property type="entry name" value="HisK_dim/P_dom"/>
</dbReference>
<keyword evidence="6 11" id="KW-0812">Transmembrane</keyword>
<dbReference type="InterPro" id="IPR036890">
    <property type="entry name" value="HATPase_C_sf"/>
</dbReference>
<dbReference type="Gene3D" id="1.10.287.130">
    <property type="match status" value="1"/>
</dbReference>
<dbReference type="AlphaFoldDB" id="A0A934KFL7"/>
<dbReference type="Gene3D" id="3.30.565.10">
    <property type="entry name" value="Histidine kinase-like ATPase, C-terminal domain"/>
    <property type="match status" value="1"/>
</dbReference>
<comment type="catalytic activity">
    <reaction evidence="1">
        <text>ATP + protein L-histidine = ADP + protein N-phospho-L-histidine.</text>
        <dbReference type="EC" id="2.7.13.3"/>
    </reaction>
</comment>
<evidence type="ECO:0000256" key="1">
    <source>
        <dbReference type="ARBA" id="ARBA00000085"/>
    </source>
</evidence>
<keyword evidence="10 11" id="KW-0472">Membrane</keyword>
<reference evidence="13 14" key="1">
    <citation type="submission" date="2020-10" db="EMBL/GenBank/DDBJ databases">
        <title>Ca. Dormibacterota MAGs.</title>
        <authorList>
            <person name="Montgomery K."/>
        </authorList>
    </citation>
    <scope>NUCLEOTIDE SEQUENCE [LARGE SCALE GENOMIC DNA]</scope>
    <source>
        <strain evidence="13">SC8811_S16_3</strain>
    </source>
</reference>
<dbReference type="Pfam" id="PF02518">
    <property type="entry name" value="HATPase_c"/>
    <property type="match status" value="1"/>
</dbReference>
<dbReference type="EMBL" id="JAEKNQ010000013">
    <property type="protein sequence ID" value="MBJ7602023.1"/>
    <property type="molecule type" value="Genomic_DNA"/>
</dbReference>
<feature type="transmembrane region" description="Helical" evidence="11">
    <location>
        <begin position="20"/>
        <end position="42"/>
    </location>
</feature>
<name>A0A934KFL7_9BACT</name>
<evidence type="ECO:0000256" key="8">
    <source>
        <dbReference type="ARBA" id="ARBA00022989"/>
    </source>
</evidence>
<comment type="caution">
    <text evidence="13">The sequence shown here is derived from an EMBL/GenBank/DDBJ whole genome shotgun (WGS) entry which is preliminary data.</text>
</comment>
<keyword evidence="7 13" id="KW-0418">Kinase</keyword>
<evidence type="ECO:0000256" key="10">
    <source>
        <dbReference type="ARBA" id="ARBA00023136"/>
    </source>
</evidence>
<dbReference type="InterPro" id="IPR005467">
    <property type="entry name" value="His_kinase_dom"/>
</dbReference>
<dbReference type="SMART" id="SM00387">
    <property type="entry name" value="HATPase_c"/>
    <property type="match status" value="1"/>
</dbReference>
<evidence type="ECO:0000256" key="7">
    <source>
        <dbReference type="ARBA" id="ARBA00022777"/>
    </source>
</evidence>
<dbReference type="SMART" id="SM00388">
    <property type="entry name" value="HisKA"/>
    <property type="match status" value="1"/>
</dbReference>
<dbReference type="InterPro" id="IPR036097">
    <property type="entry name" value="HisK_dim/P_sf"/>
</dbReference>
<dbReference type="CDD" id="cd00075">
    <property type="entry name" value="HATPase"/>
    <property type="match status" value="1"/>
</dbReference>
<keyword evidence="8 11" id="KW-1133">Transmembrane helix</keyword>
<evidence type="ECO:0000256" key="5">
    <source>
        <dbReference type="ARBA" id="ARBA00022679"/>
    </source>
</evidence>